<dbReference type="GO" id="GO:0019825">
    <property type="term" value="F:oxygen binding"/>
    <property type="evidence" value="ECO:0007669"/>
    <property type="project" value="InterPro"/>
</dbReference>
<protein>
    <submittedName>
        <fullName evidence="6">Group III truncated hemoglobin</fullName>
    </submittedName>
</protein>
<dbReference type="InterPro" id="IPR001486">
    <property type="entry name" value="Hemoglobin_trunc"/>
</dbReference>
<dbReference type="AlphaFoldDB" id="A0A5J5IE94"/>
<keyword evidence="4 5" id="KW-0408">Iron</keyword>
<comment type="caution">
    <text evidence="6">The sequence shown here is derived from an EMBL/GenBank/DDBJ whole genome shotgun (WGS) entry which is preliminary data.</text>
</comment>
<evidence type="ECO:0000256" key="1">
    <source>
        <dbReference type="ARBA" id="ARBA00022448"/>
    </source>
</evidence>
<dbReference type="EMBL" id="VYQF01000006">
    <property type="protein sequence ID" value="KAA9037168.1"/>
    <property type="molecule type" value="Genomic_DNA"/>
</dbReference>
<proteinExistence type="predicted"/>
<dbReference type="Gene3D" id="1.10.490.10">
    <property type="entry name" value="Globins"/>
    <property type="match status" value="1"/>
</dbReference>
<organism evidence="6 7">
    <name type="scientific">Ginsengibacter hankyongi</name>
    <dbReference type="NCBI Taxonomy" id="2607284"/>
    <lineage>
        <taxon>Bacteria</taxon>
        <taxon>Pseudomonadati</taxon>
        <taxon>Bacteroidota</taxon>
        <taxon>Chitinophagia</taxon>
        <taxon>Chitinophagales</taxon>
        <taxon>Chitinophagaceae</taxon>
        <taxon>Ginsengibacter</taxon>
    </lineage>
</organism>
<dbReference type="Pfam" id="PF01152">
    <property type="entry name" value="Bac_globin"/>
    <property type="match status" value="1"/>
</dbReference>
<dbReference type="InterPro" id="IPR012292">
    <property type="entry name" value="Globin/Proto"/>
</dbReference>
<dbReference type="GO" id="GO:0020037">
    <property type="term" value="F:heme binding"/>
    <property type="evidence" value="ECO:0007669"/>
    <property type="project" value="InterPro"/>
</dbReference>
<dbReference type="InterPro" id="IPR009050">
    <property type="entry name" value="Globin-like_sf"/>
</dbReference>
<keyword evidence="2 5" id="KW-0349">Heme</keyword>
<evidence type="ECO:0000313" key="6">
    <source>
        <dbReference type="EMBL" id="KAA9037168.1"/>
    </source>
</evidence>
<feature type="binding site" description="proximal binding residue" evidence="5">
    <location>
        <position position="70"/>
    </location>
    <ligand>
        <name>heme</name>
        <dbReference type="ChEBI" id="CHEBI:30413"/>
    </ligand>
    <ligandPart>
        <name>Fe</name>
        <dbReference type="ChEBI" id="CHEBI:18248"/>
    </ligandPart>
</feature>
<evidence type="ECO:0000313" key="7">
    <source>
        <dbReference type="Proteomes" id="UP000326903"/>
    </source>
</evidence>
<evidence type="ECO:0000256" key="3">
    <source>
        <dbReference type="ARBA" id="ARBA00022723"/>
    </source>
</evidence>
<dbReference type="GO" id="GO:0046872">
    <property type="term" value="F:metal ion binding"/>
    <property type="evidence" value="ECO:0007669"/>
    <property type="project" value="UniProtKB-KW"/>
</dbReference>
<keyword evidence="3 5" id="KW-0479">Metal-binding</keyword>
<accession>A0A5J5IE94</accession>
<dbReference type="SUPFAM" id="SSF46458">
    <property type="entry name" value="Globin-like"/>
    <property type="match status" value="1"/>
</dbReference>
<dbReference type="Proteomes" id="UP000326903">
    <property type="component" value="Unassembled WGS sequence"/>
</dbReference>
<reference evidence="6 7" key="1">
    <citation type="submission" date="2019-09" db="EMBL/GenBank/DDBJ databases">
        <title>Draft genome sequence of Ginsengibacter sp. BR5-29.</title>
        <authorList>
            <person name="Im W.-T."/>
        </authorList>
    </citation>
    <scope>NUCLEOTIDE SEQUENCE [LARGE SCALE GENOMIC DNA]</scope>
    <source>
        <strain evidence="6 7">BR5-29</strain>
    </source>
</reference>
<gene>
    <name evidence="6" type="ORF">FW778_17210</name>
</gene>
<dbReference type="RefSeq" id="WP_150416094.1">
    <property type="nucleotide sequence ID" value="NZ_VYQF01000006.1"/>
</dbReference>
<keyword evidence="7" id="KW-1185">Reference proteome</keyword>
<dbReference type="CDD" id="cd08916">
    <property type="entry name" value="TrHb3_P"/>
    <property type="match status" value="1"/>
</dbReference>
<evidence type="ECO:0000256" key="4">
    <source>
        <dbReference type="ARBA" id="ARBA00023004"/>
    </source>
</evidence>
<evidence type="ECO:0000256" key="5">
    <source>
        <dbReference type="PIRSR" id="PIRSR601486-1"/>
    </source>
</evidence>
<sequence length="130" mass="15423">MNSTRIASLDDIKRLVDTFYEKVRKDELIGPIFDDRIHDRWPQHLEKMYTFWQTVLLGEHTYYGSPFPPHAGLPVSHIHFEKWMELFIQTVDELFIGEIAEDAKWRAGKMAELFESKIKYYTGNPFKSLL</sequence>
<keyword evidence="1" id="KW-0813">Transport</keyword>
<name>A0A5J5IE94_9BACT</name>
<evidence type="ECO:0000256" key="2">
    <source>
        <dbReference type="ARBA" id="ARBA00022617"/>
    </source>
</evidence>